<gene>
    <name evidence="2" type="ORF">H7B67_14345</name>
</gene>
<feature type="transmembrane region" description="Helical" evidence="1">
    <location>
        <begin position="166"/>
        <end position="189"/>
    </location>
</feature>
<keyword evidence="3" id="KW-1185">Reference proteome</keyword>
<keyword evidence="1" id="KW-1133">Transmembrane helix</keyword>
<protein>
    <submittedName>
        <fullName evidence="2">Uncharacterized protein</fullName>
    </submittedName>
</protein>
<dbReference type="AlphaFoldDB" id="A0A841SXD8"/>
<dbReference type="Proteomes" id="UP000535838">
    <property type="component" value="Unassembled WGS sequence"/>
</dbReference>
<keyword evidence="1" id="KW-0472">Membrane</keyword>
<reference evidence="2 3" key="1">
    <citation type="submission" date="2020-08" db="EMBL/GenBank/DDBJ databases">
        <title>Cohnella phylogeny.</title>
        <authorList>
            <person name="Dunlap C."/>
        </authorList>
    </citation>
    <scope>NUCLEOTIDE SEQUENCE [LARGE SCALE GENOMIC DNA]</scope>
    <source>
        <strain evidence="2 3">DSM 25241</strain>
    </source>
</reference>
<accession>A0A841SXD8</accession>
<proteinExistence type="predicted"/>
<comment type="caution">
    <text evidence="2">The sequence shown here is derived from an EMBL/GenBank/DDBJ whole genome shotgun (WGS) entry which is preliminary data.</text>
</comment>
<keyword evidence="1" id="KW-0812">Transmembrane</keyword>
<dbReference type="EMBL" id="JACJVQ010000013">
    <property type="protein sequence ID" value="MBB6635296.1"/>
    <property type="molecule type" value="Genomic_DNA"/>
</dbReference>
<evidence type="ECO:0000256" key="1">
    <source>
        <dbReference type="SAM" id="Phobius"/>
    </source>
</evidence>
<sequence>MKPMQRIGERMKIKISLIILISLLLPYLVGGFRILADWQEQGKIEKEIRIALENYLTSYCNSTIRVIQARIEHVPTGFMAFGEDDQEWHAQYNGLDGQSRSLRGTVFSQSTISSHVAFDLADIECSQFHKNERIHKSIELDRSKHMFVNGTGTETGYIGIRESDLILFQLFGVIIVIVFILSILIEFLIRFIIKKKTN</sequence>
<organism evidence="2 3">
    <name type="scientific">Cohnella thailandensis</name>
    <dbReference type="NCBI Taxonomy" id="557557"/>
    <lineage>
        <taxon>Bacteria</taxon>
        <taxon>Bacillati</taxon>
        <taxon>Bacillota</taxon>
        <taxon>Bacilli</taxon>
        <taxon>Bacillales</taxon>
        <taxon>Paenibacillaceae</taxon>
        <taxon>Cohnella</taxon>
    </lineage>
</organism>
<evidence type="ECO:0000313" key="2">
    <source>
        <dbReference type="EMBL" id="MBB6635296.1"/>
    </source>
</evidence>
<dbReference type="RefSeq" id="WP_185120538.1">
    <property type="nucleotide sequence ID" value="NZ_JACJVQ010000013.1"/>
</dbReference>
<evidence type="ECO:0000313" key="3">
    <source>
        <dbReference type="Proteomes" id="UP000535838"/>
    </source>
</evidence>
<name>A0A841SXD8_9BACL</name>